<dbReference type="Gene3D" id="3.80.10.10">
    <property type="entry name" value="Ribonuclease Inhibitor"/>
    <property type="match status" value="1"/>
</dbReference>
<gene>
    <name evidence="1" type="ORF">EW146_g4398</name>
</gene>
<dbReference type="AlphaFoldDB" id="A0A4V3XF51"/>
<dbReference type="OrthoDB" id="2750047at2759"/>
<dbReference type="SUPFAM" id="SSF52047">
    <property type="entry name" value="RNI-like"/>
    <property type="match status" value="1"/>
</dbReference>
<dbReference type="SUPFAM" id="SSF81383">
    <property type="entry name" value="F-box domain"/>
    <property type="match status" value="1"/>
</dbReference>
<organism evidence="1 2">
    <name type="scientific">Bondarzewia mesenterica</name>
    <dbReference type="NCBI Taxonomy" id="1095465"/>
    <lineage>
        <taxon>Eukaryota</taxon>
        <taxon>Fungi</taxon>
        <taxon>Dikarya</taxon>
        <taxon>Basidiomycota</taxon>
        <taxon>Agaricomycotina</taxon>
        <taxon>Agaricomycetes</taxon>
        <taxon>Russulales</taxon>
        <taxon>Bondarzewiaceae</taxon>
        <taxon>Bondarzewia</taxon>
    </lineage>
</organism>
<comment type="caution">
    <text evidence="1">The sequence shown here is derived from an EMBL/GenBank/DDBJ whole genome shotgun (WGS) entry which is preliminary data.</text>
</comment>
<dbReference type="InterPro" id="IPR036047">
    <property type="entry name" value="F-box-like_dom_sf"/>
</dbReference>
<accession>A0A4V3XF51</accession>
<sequence length="514" mass="57653">MSSSGPSVSPISTLTDAHLSYIFQLASLSSFVCDNTRPRHYPAAGGRSCAPVDFDCMILPCRLASVCKQWREIVHASPSLWSKILITMEDLNLPQSLLTIPPSVEGSPDAIPMNDECMGHLDRYLTFENAIEQQEGAEDWLNAAIPRVASARILPIIQNLVRHYRRWRSMTVLTDAWLPMRTVLEVLHDMTFWQFVPVEQSCSLESLVLMRCNPFVSHNYAFYPQQAMGPAYTPFKDWSEELLGSVQPSRLPFLQNLVLSGVHVDWDQLSILLSDSLRDLELSFHCGQVRPSPEQLRKILVSCRCLRRLVINGSGMKSNYVFNGNRLVTEDSGDRVYLNDLEELVIGFTDIPNALRLVYLVDAPRLQTLSLHDASDPACPDILDASTLLDYCRIGYVDSELTTGALEHVFGLSLNGTPYPNLRHVACHKLRCDPQSILHYYALGQVEVEVTDLIVLADTDFQLSTQGIESQAKLIMEGEDIDMAWEEEMAFQPGGTFNDLLFDARYGDLLHAAA</sequence>
<reference evidence="1 2" key="1">
    <citation type="submission" date="2019-02" db="EMBL/GenBank/DDBJ databases">
        <title>Genome sequencing of the rare red list fungi Bondarzewia mesenterica.</title>
        <authorList>
            <person name="Buettner E."/>
            <person name="Kellner H."/>
        </authorList>
    </citation>
    <scope>NUCLEOTIDE SEQUENCE [LARGE SCALE GENOMIC DNA]</scope>
    <source>
        <strain evidence="1 2">DSM 108281</strain>
    </source>
</reference>
<proteinExistence type="predicted"/>
<name>A0A4V3XF51_9AGAM</name>
<dbReference type="Proteomes" id="UP000310158">
    <property type="component" value="Unassembled WGS sequence"/>
</dbReference>
<evidence type="ECO:0000313" key="2">
    <source>
        <dbReference type="Proteomes" id="UP000310158"/>
    </source>
</evidence>
<keyword evidence="2" id="KW-1185">Reference proteome</keyword>
<evidence type="ECO:0000313" key="1">
    <source>
        <dbReference type="EMBL" id="THH16203.1"/>
    </source>
</evidence>
<protein>
    <submittedName>
        <fullName evidence="1">Uncharacterized protein</fullName>
    </submittedName>
</protein>
<dbReference type="InterPro" id="IPR032675">
    <property type="entry name" value="LRR_dom_sf"/>
</dbReference>
<dbReference type="EMBL" id="SGPL01000169">
    <property type="protein sequence ID" value="THH16203.1"/>
    <property type="molecule type" value="Genomic_DNA"/>
</dbReference>